<dbReference type="InterPro" id="IPR057326">
    <property type="entry name" value="KR_dom"/>
</dbReference>
<dbReference type="SUPFAM" id="SSF51735">
    <property type="entry name" value="NAD(P)-binding Rossmann-fold domains"/>
    <property type="match status" value="1"/>
</dbReference>
<dbReference type="Pfam" id="PF13561">
    <property type="entry name" value="adh_short_C2"/>
    <property type="match status" value="1"/>
</dbReference>
<accession>A0A2T3JHE8</accession>
<reference evidence="3 4" key="1">
    <citation type="submission" date="2018-01" db="EMBL/GenBank/DDBJ databases">
        <title>Whole genome sequencing of Histamine producing bacteria.</title>
        <authorList>
            <person name="Butler K."/>
        </authorList>
    </citation>
    <scope>NUCLEOTIDE SEQUENCE [LARGE SCALE GENOMIC DNA]</scope>
    <source>
        <strain evidence="3 4">JCM 12947</strain>
    </source>
</reference>
<dbReference type="PRINTS" id="PR00081">
    <property type="entry name" value="GDHRDH"/>
</dbReference>
<dbReference type="OrthoDB" id="9806974at2"/>
<evidence type="ECO:0000313" key="4">
    <source>
        <dbReference type="Proteomes" id="UP000240987"/>
    </source>
</evidence>
<evidence type="ECO:0000313" key="3">
    <source>
        <dbReference type="EMBL" id="PSU48385.1"/>
    </source>
</evidence>
<sequence>MENFEKKVVLITGGGTGIGKATASAFIAKGATVIITGRRLAVLEQTAQELGEQSYAIAGDVSKTGEPSRIIEEVISKFGRLDVLVNNAGTGSMGSLSQTTDEVIESIYRTNVFAPLALIREATIHLAESKGTVINISSVAASAMMPGVAAYASSKAAVEHATRLLAAELGPMGIRVNAVAPGLTDTDITEEVKANEQMLGMIIAQTPMGRLGEPEDVANAVILLAESRAGWVTGQCVQASGGYLL</sequence>
<dbReference type="PANTHER" id="PTHR43975">
    <property type="entry name" value="ZGC:101858"/>
    <property type="match status" value="1"/>
</dbReference>
<dbReference type="FunFam" id="3.40.50.720:FF:000084">
    <property type="entry name" value="Short-chain dehydrogenase reductase"/>
    <property type="match status" value="1"/>
</dbReference>
<keyword evidence="4" id="KW-1185">Reference proteome</keyword>
<dbReference type="AlphaFoldDB" id="A0A2T3JHE8"/>
<dbReference type="RefSeq" id="WP_107242986.1">
    <property type="nucleotide sequence ID" value="NZ_PYMJ01000010.1"/>
</dbReference>
<dbReference type="Proteomes" id="UP000240987">
    <property type="component" value="Unassembled WGS sequence"/>
</dbReference>
<dbReference type="SMART" id="SM00822">
    <property type="entry name" value="PKS_KR"/>
    <property type="match status" value="1"/>
</dbReference>
<feature type="domain" description="Ketoreductase" evidence="2">
    <location>
        <begin position="7"/>
        <end position="182"/>
    </location>
</feature>
<protein>
    <submittedName>
        <fullName evidence="3">Ketoreductase</fullName>
    </submittedName>
</protein>
<dbReference type="NCBIfam" id="NF005559">
    <property type="entry name" value="PRK07231.1"/>
    <property type="match status" value="1"/>
</dbReference>
<evidence type="ECO:0000259" key="2">
    <source>
        <dbReference type="SMART" id="SM00822"/>
    </source>
</evidence>
<comment type="similarity">
    <text evidence="1">Belongs to the short-chain dehydrogenases/reductases (SDR) family.</text>
</comment>
<organism evidence="3 4">
    <name type="scientific">Photobacterium frigidiphilum</name>
    <dbReference type="NCBI Taxonomy" id="264736"/>
    <lineage>
        <taxon>Bacteria</taxon>
        <taxon>Pseudomonadati</taxon>
        <taxon>Pseudomonadota</taxon>
        <taxon>Gammaproteobacteria</taxon>
        <taxon>Vibrionales</taxon>
        <taxon>Vibrionaceae</taxon>
        <taxon>Photobacterium</taxon>
    </lineage>
</organism>
<gene>
    <name evidence="3" type="ORF">C9J12_12285</name>
</gene>
<evidence type="ECO:0000256" key="1">
    <source>
        <dbReference type="ARBA" id="ARBA00006484"/>
    </source>
</evidence>
<dbReference type="PANTHER" id="PTHR43975:SF2">
    <property type="entry name" value="EG:BACR7A4.14 PROTEIN-RELATED"/>
    <property type="match status" value="1"/>
</dbReference>
<dbReference type="EMBL" id="PYMJ01000010">
    <property type="protein sequence ID" value="PSU48385.1"/>
    <property type="molecule type" value="Genomic_DNA"/>
</dbReference>
<dbReference type="InterPro" id="IPR036291">
    <property type="entry name" value="NAD(P)-bd_dom_sf"/>
</dbReference>
<comment type="caution">
    <text evidence="3">The sequence shown here is derived from an EMBL/GenBank/DDBJ whole genome shotgun (WGS) entry which is preliminary data.</text>
</comment>
<dbReference type="Gene3D" id="3.40.50.720">
    <property type="entry name" value="NAD(P)-binding Rossmann-like Domain"/>
    <property type="match status" value="1"/>
</dbReference>
<proteinExistence type="inferred from homology"/>
<dbReference type="PRINTS" id="PR00080">
    <property type="entry name" value="SDRFAMILY"/>
</dbReference>
<name>A0A2T3JHE8_9GAMM</name>
<dbReference type="InterPro" id="IPR002347">
    <property type="entry name" value="SDR_fam"/>
</dbReference>
<dbReference type="CDD" id="cd05233">
    <property type="entry name" value="SDR_c"/>
    <property type="match status" value="1"/>
</dbReference>